<dbReference type="InterPro" id="IPR053024">
    <property type="entry name" value="Fungal_surface_NADase"/>
</dbReference>
<dbReference type="InterPro" id="IPR025331">
    <property type="entry name" value="TNT"/>
</dbReference>
<evidence type="ECO:0000313" key="3">
    <source>
        <dbReference type="EMBL" id="MBP2325740.1"/>
    </source>
</evidence>
<dbReference type="EMBL" id="JAGINW010000001">
    <property type="protein sequence ID" value="MBP2325740.1"/>
    <property type="molecule type" value="Genomic_DNA"/>
</dbReference>
<reference evidence="3 4" key="1">
    <citation type="submission" date="2021-03" db="EMBL/GenBank/DDBJ databases">
        <title>Sequencing the genomes of 1000 actinobacteria strains.</title>
        <authorList>
            <person name="Klenk H.-P."/>
        </authorList>
    </citation>
    <scope>NUCLEOTIDE SEQUENCE [LARGE SCALE GENOMIC DNA]</scope>
    <source>
        <strain evidence="3 4">DSM 46670</strain>
    </source>
</reference>
<name>A0ABS4TMW0_9PSEU</name>
<evidence type="ECO:0000259" key="2">
    <source>
        <dbReference type="Pfam" id="PF14021"/>
    </source>
</evidence>
<organism evidence="3 4">
    <name type="scientific">Kibdelosporangium banguiense</name>
    <dbReference type="NCBI Taxonomy" id="1365924"/>
    <lineage>
        <taxon>Bacteria</taxon>
        <taxon>Bacillati</taxon>
        <taxon>Actinomycetota</taxon>
        <taxon>Actinomycetes</taxon>
        <taxon>Pseudonocardiales</taxon>
        <taxon>Pseudonocardiaceae</taxon>
        <taxon>Kibdelosporangium</taxon>
    </lineage>
</organism>
<gene>
    <name evidence="3" type="ORF">JOF56_006125</name>
</gene>
<comment type="caution">
    <text evidence="3">The sequence shown here is derived from an EMBL/GenBank/DDBJ whole genome shotgun (WGS) entry which is preliminary data.</text>
</comment>
<keyword evidence="4" id="KW-1185">Reference proteome</keyword>
<sequence>MSRLRHVMITVLTVAAFLVPAAPAVARPLGTTECSETLFQDDRRLGPEVLPNRGILAHQFTGYRRTGPLTQQQFFAQYWDPAAAWWIYPPADGYIIGPDGKPLISRTKLQPGWLIDRYGSEFGQYLAPLGSSYASRSIPPQSLVSVPAAYCNYRAYKVLKQFTVDSGPIAPWFGQPGHGWQFQLKTEHVPGAPSPLTVKWLLDNSYLQRIIGPA</sequence>
<dbReference type="RefSeq" id="WP_209642905.1">
    <property type="nucleotide sequence ID" value="NZ_JAGINW010000001.1"/>
</dbReference>
<proteinExistence type="predicted"/>
<dbReference type="PANTHER" id="PTHR42059">
    <property type="entry name" value="TNT DOMAIN-CONTAINING PROTEIN"/>
    <property type="match status" value="1"/>
</dbReference>
<feature type="domain" description="TNT" evidence="2">
    <location>
        <begin position="108"/>
        <end position="210"/>
    </location>
</feature>
<dbReference type="PANTHER" id="PTHR42059:SF1">
    <property type="entry name" value="TNT DOMAIN-CONTAINING PROTEIN"/>
    <property type="match status" value="1"/>
</dbReference>
<dbReference type="Proteomes" id="UP001519332">
    <property type="component" value="Unassembled WGS sequence"/>
</dbReference>
<evidence type="ECO:0000313" key="4">
    <source>
        <dbReference type="Proteomes" id="UP001519332"/>
    </source>
</evidence>
<dbReference type="Pfam" id="PF14021">
    <property type="entry name" value="TNT"/>
    <property type="match status" value="1"/>
</dbReference>
<keyword evidence="1" id="KW-0732">Signal</keyword>
<protein>
    <recommendedName>
        <fullName evidence="2">TNT domain-containing protein</fullName>
    </recommendedName>
</protein>
<feature type="chain" id="PRO_5046897789" description="TNT domain-containing protein" evidence="1">
    <location>
        <begin position="27"/>
        <end position="214"/>
    </location>
</feature>
<feature type="signal peptide" evidence="1">
    <location>
        <begin position="1"/>
        <end position="26"/>
    </location>
</feature>
<evidence type="ECO:0000256" key="1">
    <source>
        <dbReference type="SAM" id="SignalP"/>
    </source>
</evidence>
<accession>A0ABS4TMW0</accession>